<dbReference type="Proteomes" id="UP000219338">
    <property type="component" value="Unassembled WGS sequence"/>
</dbReference>
<dbReference type="AlphaFoldDB" id="A0A284S616"/>
<gene>
    <name evidence="1" type="ORF">ARMOST_19973</name>
</gene>
<dbReference type="EMBL" id="FUEG01000035">
    <property type="protein sequence ID" value="SJL16449.1"/>
    <property type="molecule type" value="Genomic_DNA"/>
</dbReference>
<accession>A0A284S616</accession>
<sequence>MAQQAEGKFAGQSNWEDIGLASLETAGHTDVSYCLSRQIPPPVDSIGPHTSLHYINLQPELWVCICPVFPRRTVAVTRPSFRHPDSVMT</sequence>
<organism evidence="1 2">
    <name type="scientific">Armillaria ostoyae</name>
    <name type="common">Armillaria root rot fungus</name>
    <dbReference type="NCBI Taxonomy" id="47428"/>
    <lineage>
        <taxon>Eukaryota</taxon>
        <taxon>Fungi</taxon>
        <taxon>Dikarya</taxon>
        <taxon>Basidiomycota</taxon>
        <taxon>Agaricomycotina</taxon>
        <taxon>Agaricomycetes</taxon>
        <taxon>Agaricomycetidae</taxon>
        <taxon>Agaricales</taxon>
        <taxon>Marasmiineae</taxon>
        <taxon>Physalacriaceae</taxon>
        <taxon>Armillaria</taxon>
    </lineage>
</organism>
<name>A0A284S616_ARMOS</name>
<protein>
    <submittedName>
        <fullName evidence="1">Uncharacterized protein</fullName>
    </submittedName>
</protein>
<evidence type="ECO:0000313" key="1">
    <source>
        <dbReference type="EMBL" id="SJL16449.1"/>
    </source>
</evidence>
<proteinExistence type="predicted"/>
<reference evidence="2" key="1">
    <citation type="journal article" date="2017" name="Nat. Ecol. Evol.">
        <title>Genome expansion and lineage-specific genetic innovations in the forest pathogenic fungi Armillaria.</title>
        <authorList>
            <person name="Sipos G."/>
            <person name="Prasanna A.N."/>
            <person name="Walter M.C."/>
            <person name="O'Connor E."/>
            <person name="Balint B."/>
            <person name="Krizsan K."/>
            <person name="Kiss B."/>
            <person name="Hess J."/>
            <person name="Varga T."/>
            <person name="Slot J."/>
            <person name="Riley R."/>
            <person name="Boka B."/>
            <person name="Rigling D."/>
            <person name="Barry K."/>
            <person name="Lee J."/>
            <person name="Mihaltcheva S."/>
            <person name="LaButti K."/>
            <person name="Lipzen A."/>
            <person name="Waldron R."/>
            <person name="Moloney N.M."/>
            <person name="Sperisen C."/>
            <person name="Kredics L."/>
            <person name="Vagvoelgyi C."/>
            <person name="Patrignani A."/>
            <person name="Fitzpatrick D."/>
            <person name="Nagy I."/>
            <person name="Doyle S."/>
            <person name="Anderson J.B."/>
            <person name="Grigoriev I.V."/>
            <person name="Gueldener U."/>
            <person name="Muensterkoetter M."/>
            <person name="Nagy L.G."/>
        </authorList>
    </citation>
    <scope>NUCLEOTIDE SEQUENCE [LARGE SCALE GENOMIC DNA]</scope>
    <source>
        <strain evidence="2">C18/9</strain>
    </source>
</reference>
<evidence type="ECO:0000313" key="2">
    <source>
        <dbReference type="Proteomes" id="UP000219338"/>
    </source>
</evidence>
<keyword evidence="2" id="KW-1185">Reference proteome</keyword>